<name>W1XNJ7_9ZZZZ</name>
<sequence length="26" mass="2798">MLATEDGNADESQFLQFVVTEGIVSP</sequence>
<comment type="caution">
    <text evidence="1">The sequence shown here is derived from an EMBL/GenBank/DDBJ whole genome shotgun (WGS) entry which is preliminary data.</text>
</comment>
<evidence type="ECO:0000313" key="1">
    <source>
        <dbReference type="EMBL" id="ETJ31797.1"/>
    </source>
</evidence>
<dbReference type="AlphaFoldDB" id="W1XNJ7"/>
<proteinExistence type="predicted"/>
<gene>
    <name evidence="1" type="ORF">Q604_UNBC13720G0001</name>
</gene>
<accession>W1XNJ7</accession>
<dbReference type="EMBL" id="AZMM01013720">
    <property type="protein sequence ID" value="ETJ31797.1"/>
    <property type="molecule type" value="Genomic_DNA"/>
</dbReference>
<organism evidence="1">
    <name type="scientific">human gut metagenome</name>
    <dbReference type="NCBI Taxonomy" id="408170"/>
    <lineage>
        <taxon>unclassified sequences</taxon>
        <taxon>metagenomes</taxon>
        <taxon>organismal metagenomes</taxon>
    </lineage>
</organism>
<reference evidence="1" key="1">
    <citation type="submission" date="2013-12" db="EMBL/GenBank/DDBJ databases">
        <title>A Varibaculum cambriense genome reconstructed from a premature infant gut community with otherwise low bacterial novelty that shifts toward anaerobic metabolism during the third week of life.</title>
        <authorList>
            <person name="Brown C.T."/>
            <person name="Sharon I."/>
            <person name="Thomas B.C."/>
            <person name="Castelle C.J."/>
            <person name="Morowitz M.J."/>
            <person name="Banfield J.F."/>
        </authorList>
    </citation>
    <scope>NUCLEOTIDE SEQUENCE</scope>
</reference>
<feature type="non-terminal residue" evidence="1">
    <location>
        <position position="26"/>
    </location>
</feature>
<protein>
    <submittedName>
        <fullName evidence="1">Uncharacterized protein</fullName>
    </submittedName>
</protein>